<organism evidence="1">
    <name type="scientific">Aphanomyces astaci</name>
    <name type="common">Crayfish plague agent</name>
    <dbReference type="NCBI Taxonomy" id="112090"/>
    <lineage>
        <taxon>Eukaryota</taxon>
        <taxon>Sar</taxon>
        <taxon>Stramenopiles</taxon>
        <taxon>Oomycota</taxon>
        <taxon>Saprolegniomycetes</taxon>
        <taxon>Saprolegniales</taxon>
        <taxon>Verrucalvaceae</taxon>
        <taxon>Aphanomyces</taxon>
    </lineage>
</organism>
<dbReference type="Proteomes" id="UP000284702">
    <property type="component" value="Unassembled WGS sequence"/>
</dbReference>
<dbReference type="GeneID" id="20805639"/>
<evidence type="ECO:0000313" key="2">
    <source>
        <dbReference type="EMBL" id="RQM31432.1"/>
    </source>
</evidence>
<protein>
    <submittedName>
        <fullName evidence="1">Uncharacterized protein</fullName>
    </submittedName>
</protein>
<sequence>MNEPVAGYIEIKSRFLPTDLKLGYAPTPSHGMCLASGLDRKVMNVTHWYDGVTLFLRLWMSWFTVDLHTRRPMIGRKNVRPAAIKATTAVCMPASAPTLIGECGVPFNILNDGAAYAIGDFFNCR</sequence>
<dbReference type="GO" id="GO:0008422">
    <property type="term" value="F:beta-glucosidase activity"/>
    <property type="evidence" value="ECO:0007669"/>
    <property type="project" value="TreeGrafter"/>
</dbReference>
<keyword evidence="3" id="KW-1185">Reference proteome</keyword>
<dbReference type="PANTHER" id="PTHR31308">
    <property type="match status" value="1"/>
</dbReference>
<dbReference type="AlphaFoldDB" id="W4GXM1"/>
<dbReference type="EMBL" id="KI913119">
    <property type="protein sequence ID" value="ETV84432.1"/>
    <property type="molecule type" value="Genomic_DNA"/>
</dbReference>
<dbReference type="InterPro" id="IPR052066">
    <property type="entry name" value="Glycosphingolipid_Hydrolases"/>
</dbReference>
<reference evidence="1" key="1">
    <citation type="submission" date="2013-12" db="EMBL/GenBank/DDBJ databases">
        <title>The Genome Sequence of Aphanomyces astaci APO3.</title>
        <authorList>
            <consortium name="The Broad Institute Genomics Platform"/>
            <person name="Russ C."/>
            <person name="Tyler B."/>
            <person name="van West P."/>
            <person name="Dieguez-Uribeondo J."/>
            <person name="Young S.K."/>
            <person name="Zeng Q."/>
            <person name="Gargeya S."/>
            <person name="Fitzgerald M."/>
            <person name="Abouelleil A."/>
            <person name="Alvarado L."/>
            <person name="Chapman S.B."/>
            <person name="Gainer-Dewar J."/>
            <person name="Goldberg J."/>
            <person name="Griggs A."/>
            <person name="Gujja S."/>
            <person name="Hansen M."/>
            <person name="Howarth C."/>
            <person name="Imamovic A."/>
            <person name="Ireland A."/>
            <person name="Larimer J."/>
            <person name="McCowan C."/>
            <person name="Murphy C."/>
            <person name="Pearson M."/>
            <person name="Poon T.W."/>
            <person name="Priest M."/>
            <person name="Roberts A."/>
            <person name="Saif S."/>
            <person name="Shea T."/>
            <person name="Sykes S."/>
            <person name="Wortman J."/>
            <person name="Nusbaum C."/>
            <person name="Birren B."/>
        </authorList>
    </citation>
    <scope>NUCLEOTIDE SEQUENCE [LARGE SCALE GENOMIC DNA]</scope>
    <source>
        <strain evidence="1">APO3</strain>
    </source>
</reference>
<gene>
    <name evidence="2" type="ORF">B5M09_001265</name>
    <name evidence="1" type="ORF">H257_03643</name>
</gene>
<dbReference type="PANTHER" id="PTHR31308:SF5">
    <property type="entry name" value="ERGOSTERYL-BETA-GLUCOSIDASE"/>
    <property type="match status" value="1"/>
</dbReference>
<proteinExistence type="predicted"/>
<dbReference type="STRING" id="112090.W4GXM1"/>
<name>W4GXM1_APHAT</name>
<accession>W4GXM1</accession>
<dbReference type="VEuPathDB" id="FungiDB:H257_03643"/>
<evidence type="ECO:0000313" key="3">
    <source>
        <dbReference type="Proteomes" id="UP000284702"/>
    </source>
</evidence>
<dbReference type="RefSeq" id="XP_009826124.1">
    <property type="nucleotide sequence ID" value="XM_009827822.1"/>
</dbReference>
<reference evidence="2 3" key="2">
    <citation type="submission" date="2018-07" db="EMBL/GenBank/DDBJ databases">
        <title>Annotation of Aphanomyces astaci genome assembly.</title>
        <authorList>
            <person name="Studholme D.J."/>
        </authorList>
    </citation>
    <scope>NUCLEOTIDE SEQUENCE [LARGE SCALE GENOMIC DNA]</scope>
    <source>
        <strain evidence="2">Pc</strain>
    </source>
</reference>
<dbReference type="OrthoDB" id="9971853at2759"/>
<evidence type="ECO:0000313" key="1">
    <source>
        <dbReference type="EMBL" id="ETV84432.1"/>
    </source>
</evidence>
<dbReference type="EMBL" id="MZMZ02000017">
    <property type="protein sequence ID" value="RQM31432.1"/>
    <property type="molecule type" value="Genomic_DNA"/>
</dbReference>